<gene>
    <name evidence="3" type="ORF">BKA14_004430</name>
</gene>
<feature type="region of interest" description="Disordered" evidence="1">
    <location>
        <begin position="129"/>
        <end position="148"/>
    </location>
</feature>
<dbReference type="InterPro" id="IPR009061">
    <property type="entry name" value="DNA-bd_dom_put_sf"/>
</dbReference>
<dbReference type="PROSITE" id="PS50937">
    <property type="entry name" value="HTH_MERR_2"/>
    <property type="match status" value="1"/>
</dbReference>
<protein>
    <recommendedName>
        <fullName evidence="2">HTH merR-type domain-containing protein</fullName>
    </recommendedName>
</protein>
<accession>A0A7W7G2X1</accession>
<feature type="domain" description="HTH merR-type" evidence="2">
    <location>
        <begin position="5"/>
        <end position="62"/>
    </location>
</feature>
<dbReference type="Proteomes" id="UP000542742">
    <property type="component" value="Unassembled WGS sequence"/>
</dbReference>
<evidence type="ECO:0000259" key="2">
    <source>
        <dbReference type="PROSITE" id="PS50937"/>
    </source>
</evidence>
<dbReference type="SMART" id="SM00422">
    <property type="entry name" value="HTH_MERR"/>
    <property type="match status" value="1"/>
</dbReference>
<dbReference type="PRINTS" id="PR00040">
    <property type="entry name" value="HTHMERR"/>
</dbReference>
<keyword evidence="4" id="KW-1185">Reference proteome</keyword>
<reference evidence="3 4" key="1">
    <citation type="submission" date="2020-08" db="EMBL/GenBank/DDBJ databases">
        <title>Sequencing the genomes of 1000 actinobacteria strains.</title>
        <authorList>
            <person name="Klenk H.-P."/>
        </authorList>
    </citation>
    <scope>NUCLEOTIDE SEQUENCE [LARGE SCALE GENOMIC DNA]</scope>
    <source>
        <strain evidence="3 4">DSM 45518</strain>
    </source>
</reference>
<dbReference type="EMBL" id="JACHMF010000001">
    <property type="protein sequence ID" value="MBB4694282.1"/>
    <property type="molecule type" value="Genomic_DNA"/>
</dbReference>
<dbReference type="GO" id="GO:0006355">
    <property type="term" value="P:regulation of DNA-templated transcription"/>
    <property type="evidence" value="ECO:0007669"/>
    <property type="project" value="InterPro"/>
</dbReference>
<dbReference type="GO" id="GO:0003677">
    <property type="term" value="F:DNA binding"/>
    <property type="evidence" value="ECO:0007669"/>
    <property type="project" value="InterPro"/>
</dbReference>
<proteinExistence type="predicted"/>
<evidence type="ECO:0000313" key="4">
    <source>
        <dbReference type="Proteomes" id="UP000542742"/>
    </source>
</evidence>
<dbReference type="SUPFAM" id="SSF46955">
    <property type="entry name" value="Putative DNA-binding domain"/>
    <property type="match status" value="1"/>
</dbReference>
<dbReference type="InterPro" id="IPR000551">
    <property type="entry name" value="MerR-type_HTH_dom"/>
</dbReference>
<evidence type="ECO:0000313" key="3">
    <source>
        <dbReference type="EMBL" id="MBB4694282.1"/>
    </source>
</evidence>
<comment type="caution">
    <text evidence="3">The sequence shown here is derived from an EMBL/GenBank/DDBJ whole genome shotgun (WGS) entry which is preliminary data.</text>
</comment>
<name>A0A7W7G2X1_9ACTN</name>
<sequence length="175" mass="18381">MATLLLTIGRLASCAGVTIKAVRVHHGPGLLPEPERDASGYHRYGAGDAIQLVRIRTLARIGELPAAGPEGFAAAIEQIARTRERVAQVTGGDRLFVSPEVAGYLDELRRIGVSERGVGRERELWSLPQPAARTRTGQAARSPEDLPRGPVAAELVAATAAAASPAGARIAEPAR</sequence>
<dbReference type="AlphaFoldDB" id="A0A7W7G2X1"/>
<dbReference type="Gene3D" id="1.10.1660.10">
    <property type="match status" value="1"/>
</dbReference>
<organism evidence="3 4">
    <name type="scientific">Paractinoplanes abujensis</name>
    <dbReference type="NCBI Taxonomy" id="882441"/>
    <lineage>
        <taxon>Bacteria</taxon>
        <taxon>Bacillati</taxon>
        <taxon>Actinomycetota</taxon>
        <taxon>Actinomycetes</taxon>
        <taxon>Micromonosporales</taxon>
        <taxon>Micromonosporaceae</taxon>
        <taxon>Paractinoplanes</taxon>
    </lineage>
</organism>
<evidence type="ECO:0000256" key="1">
    <source>
        <dbReference type="SAM" id="MobiDB-lite"/>
    </source>
</evidence>